<dbReference type="KEGG" id="vg:15613691"/>
<proteinExistence type="predicted"/>
<evidence type="ECO:0000313" key="2">
    <source>
        <dbReference type="Proteomes" id="UP000792671"/>
    </source>
</evidence>
<sequence>MLYQLKWNGIAMTYYYAQYDTKKINAEELANICKEIRCNMICIKVLTTIRDITLQDKIKPMDMISPI</sequence>
<dbReference type="EMBL" id="HF679134">
    <property type="protein sequence ID" value="CCU56267.1"/>
    <property type="molecule type" value="Genomic_DNA"/>
</dbReference>
<dbReference type="GeneID" id="15613691"/>
<protein>
    <submittedName>
        <fullName evidence="1">Uncharacterized protein</fullName>
    </submittedName>
</protein>
<organism evidence="1 2">
    <name type="scientific">Mythimna separata entomopoxvirus 'L'</name>
    <dbReference type="NCBI Taxonomy" id="1293572"/>
    <lineage>
        <taxon>Viruses</taxon>
        <taxon>Varidnaviria</taxon>
        <taxon>Bamfordvirae</taxon>
        <taxon>Nucleocytoviricota</taxon>
        <taxon>Pokkesviricetes</taxon>
        <taxon>Chitovirales</taxon>
        <taxon>Poxviridae</taxon>
        <taxon>Entomopoxvirinae</taxon>
        <taxon>Betaentomopoxvirus</taxon>
        <taxon>Betaentomopoxvirus mseparata</taxon>
        <taxon>Mythimna separata entomopoxvirus</taxon>
    </lineage>
</organism>
<evidence type="ECO:0000313" key="1">
    <source>
        <dbReference type="EMBL" id="CCU56267.1"/>
    </source>
</evidence>
<name>A0A916KQ22_9POXV</name>
<gene>
    <name evidence="1" type="ORF">MYSEV_069</name>
</gene>
<keyword evidence="2" id="KW-1185">Reference proteome</keyword>
<dbReference type="OrthoDB" id="27861at10239"/>
<dbReference type="RefSeq" id="YP_008003586.1">
    <property type="nucleotide sequence ID" value="NC_021246.1"/>
</dbReference>
<dbReference type="Proteomes" id="UP000792671">
    <property type="component" value="Genome"/>
</dbReference>
<reference evidence="1 2" key="1">
    <citation type="journal article" date="2013" name="J. Virol.">
        <title>New Insights into the Evolution of Entomopoxvirinae from the Complete Genome Sequences of Four Entomopoxviruses Infecting Adoxophyes honmai, Choristoneura biennis, Choristoneura rosaceana, and Mythimna separata.</title>
        <authorList>
            <person name="Theze J."/>
            <person name="Takatsuka J."/>
            <person name="Li Z."/>
            <person name="Gallais J."/>
            <person name="Doucet D."/>
            <person name="Arif B."/>
            <person name="Nakai M."/>
            <person name="Herniou E.A."/>
        </authorList>
    </citation>
    <scope>NUCLEOTIDE SEQUENCE [LARGE SCALE GENOMIC DNA]</scope>
</reference>
<accession>A0A916KQ22</accession>